<dbReference type="GO" id="GO:0043138">
    <property type="term" value="F:3'-5' DNA helicase activity"/>
    <property type="evidence" value="ECO:0007669"/>
    <property type="project" value="TreeGrafter"/>
</dbReference>
<dbReference type="PANTHER" id="PTHR30580:SF0">
    <property type="entry name" value="PRIMOSOMAL PROTEIN N"/>
    <property type="match status" value="1"/>
</dbReference>
<dbReference type="Gene3D" id="3.40.50.300">
    <property type="entry name" value="P-loop containing nucleotide triphosphate hydrolases"/>
    <property type="match status" value="1"/>
</dbReference>
<dbReference type="PANTHER" id="PTHR30580">
    <property type="entry name" value="PRIMOSOMAL PROTEIN N"/>
    <property type="match status" value="1"/>
</dbReference>
<dbReference type="EMBL" id="AP017315">
    <property type="protein sequence ID" value="BAU32272.1"/>
    <property type="molecule type" value="Genomic_DNA"/>
</dbReference>
<dbReference type="Gene3D" id="3.40.1440.60">
    <property type="entry name" value="PriA, 3(prime) DNA-binding domain"/>
    <property type="match status" value="1"/>
</dbReference>
<evidence type="ECO:0000256" key="1">
    <source>
        <dbReference type="ARBA" id="ARBA00022741"/>
    </source>
</evidence>
<name>A0A0U5B8V6_9MICO</name>
<dbReference type="GO" id="GO:0006302">
    <property type="term" value="P:double-strand break repair"/>
    <property type="evidence" value="ECO:0007669"/>
    <property type="project" value="TreeGrafter"/>
</dbReference>
<dbReference type="Proteomes" id="UP000218965">
    <property type="component" value="Chromosome"/>
</dbReference>
<dbReference type="Pfam" id="PF17764">
    <property type="entry name" value="PriA_3primeBD"/>
    <property type="match status" value="1"/>
</dbReference>
<dbReference type="InterPro" id="IPR041222">
    <property type="entry name" value="PriA_3primeBD"/>
</dbReference>
<organism evidence="5 6">
    <name type="scientific">Microcella alkaliphila</name>
    <dbReference type="NCBI Taxonomy" id="279828"/>
    <lineage>
        <taxon>Bacteria</taxon>
        <taxon>Bacillati</taxon>
        <taxon>Actinomycetota</taxon>
        <taxon>Actinomycetes</taxon>
        <taxon>Micrococcales</taxon>
        <taxon>Microbacteriaceae</taxon>
        <taxon>Microcella</taxon>
    </lineage>
</organism>
<dbReference type="GO" id="GO:0003677">
    <property type="term" value="F:DNA binding"/>
    <property type="evidence" value="ECO:0007669"/>
    <property type="project" value="UniProtKB-KW"/>
</dbReference>
<evidence type="ECO:0000259" key="4">
    <source>
        <dbReference type="Pfam" id="PF17764"/>
    </source>
</evidence>
<sequence>MPRPAMTAEPIARVLIDSPLPQLDRLLEYRIPAALDRDAKPGVRVIVPLRGGQRQAKGYLVDRVAEPSFAGILTEISEVVSAARVLTPEVARLARRAADRAAGTASDLVRLAVPARQVRIEKAWLAALDAHGRTGPGLDPSDTARAAQAAVTTIPDDIVARLIDTAEPATARRVAVTAPARLTQLPPSEIDGNPLWLPVGLADLVALAARTLAAGHSAIIAVPDYRDLDLVADAAARLLPPDAVARVDAGRGNAERYRGFLRALEKRPTLVIGTRTAVTAPAHRLGMIAIWDDGDPLHAEQHAPGVHARDLALLRHDDSGCSLVLAAHTRSAEVQRLVELGYLTAITPARAARRRIRPTAQATGGDDPGARARIPSMAWRAATEALAEGAVLLQVARPGFDPRLVCADCGDPVRCRTCSGPVGVRRANASPSCHWCGAIAPAAPCPRCNGTRRRPTLPGSQRTADELGRAFPGARVIVSDGEHTHQRIAPGRTIVVATRGAEPLVDGGYRAVLLLDGERMLARDSLRVVEDCLRWWQNAAALASDDAPVLLVGVDGPVASALATGTTDELIAAELADRRRLRFPPAVRSATVTGTADEVRVALQPLSGLSGVDVLGPVDRGPGAARAIVRFDYARGADVARELRAALVAAATARAQRRRSTLRARLDDPSAFDLSADDAPA</sequence>
<gene>
    <name evidence="5" type="ORF">MalAC0309_1419</name>
</gene>
<keyword evidence="3" id="KW-0238">DNA-binding</keyword>
<proteinExistence type="predicted"/>
<dbReference type="GO" id="GO:0006270">
    <property type="term" value="P:DNA replication initiation"/>
    <property type="evidence" value="ECO:0007669"/>
    <property type="project" value="TreeGrafter"/>
</dbReference>
<dbReference type="InterPro" id="IPR042115">
    <property type="entry name" value="PriA_3primeBD_sf"/>
</dbReference>
<keyword evidence="2" id="KW-0067">ATP-binding</keyword>
<dbReference type="GO" id="GO:0005524">
    <property type="term" value="F:ATP binding"/>
    <property type="evidence" value="ECO:0007669"/>
    <property type="project" value="UniProtKB-KW"/>
</dbReference>
<evidence type="ECO:0000313" key="6">
    <source>
        <dbReference type="Proteomes" id="UP000218965"/>
    </source>
</evidence>
<keyword evidence="1" id="KW-0547">Nucleotide-binding</keyword>
<reference evidence="5 6" key="2">
    <citation type="submission" date="2016-01" db="EMBL/GenBank/DDBJ databases">
        <title>Microcella alkaliphila JAM AC0309 whole genome shotgun sequence.</title>
        <authorList>
            <person name="Kurata A."/>
            <person name="Hirose Y."/>
            <person name="Kishimoto N."/>
            <person name="Kobayashi T."/>
        </authorList>
    </citation>
    <scope>NUCLEOTIDE SEQUENCE [LARGE SCALE GENOMIC DNA]</scope>
    <source>
        <strain evidence="5 6">JAM AC0309</strain>
    </source>
</reference>
<evidence type="ECO:0000256" key="2">
    <source>
        <dbReference type="ARBA" id="ARBA00022840"/>
    </source>
</evidence>
<reference evidence="6" key="1">
    <citation type="submission" date="2015-12" db="EMBL/GenBank/DDBJ databases">
        <authorList>
            <person name="Shamseldin A."/>
            <person name="Moawad H."/>
            <person name="Abd El-Rahim W.M."/>
            <person name="Sadowsky M.J."/>
        </authorList>
    </citation>
    <scope>NUCLEOTIDE SEQUENCE [LARGE SCALE GENOMIC DNA]</scope>
    <source>
        <strain evidence="6">JAM AC0309</strain>
    </source>
</reference>
<dbReference type="InterPro" id="IPR027417">
    <property type="entry name" value="P-loop_NTPase"/>
</dbReference>
<dbReference type="AlphaFoldDB" id="A0A0U5B8V6"/>
<evidence type="ECO:0000313" key="5">
    <source>
        <dbReference type="EMBL" id="BAU32272.1"/>
    </source>
</evidence>
<accession>A0A0U5B8V6</accession>
<evidence type="ECO:0000256" key="3">
    <source>
        <dbReference type="ARBA" id="ARBA00023125"/>
    </source>
</evidence>
<protein>
    <submittedName>
        <fullName evidence="5">Primosome assembly protein PriA</fullName>
    </submittedName>
</protein>
<feature type="domain" description="Primosomal protein N' 3' DNA-binding" evidence="4">
    <location>
        <begin position="13"/>
        <end position="114"/>
    </location>
</feature>
<dbReference type="GO" id="GO:0006310">
    <property type="term" value="P:DNA recombination"/>
    <property type="evidence" value="ECO:0007669"/>
    <property type="project" value="TreeGrafter"/>
</dbReference>
<dbReference type="KEGG" id="malk:MalAC0309_1419"/>